<evidence type="ECO:0000313" key="3">
    <source>
        <dbReference type="EMBL" id="CAI3983822.1"/>
    </source>
</evidence>
<dbReference type="InterPro" id="IPR051681">
    <property type="entry name" value="Ser/Thr_Kinases-Pseudokinases"/>
</dbReference>
<proteinExistence type="predicted"/>
<dbReference type="GO" id="GO:0004674">
    <property type="term" value="F:protein serine/threonine kinase activity"/>
    <property type="evidence" value="ECO:0007669"/>
    <property type="project" value="TreeGrafter"/>
</dbReference>
<dbReference type="InterPro" id="IPR001245">
    <property type="entry name" value="Ser-Thr/Tyr_kinase_cat_dom"/>
</dbReference>
<dbReference type="SUPFAM" id="SSF48452">
    <property type="entry name" value="TPR-like"/>
    <property type="match status" value="2"/>
</dbReference>
<dbReference type="SUPFAM" id="SSF56112">
    <property type="entry name" value="Protein kinase-like (PK-like)"/>
    <property type="match status" value="1"/>
</dbReference>
<dbReference type="Gene3D" id="1.10.510.10">
    <property type="entry name" value="Transferase(Phosphotransferase) domain 1"/>
    <property type="match status" value="1"/>
</dbReference>
<dbReference type="Proteomes" id="UP001152797">
    <property type="component" value="Unassembled WGS sequence"/>
</dbReference>
<reference evidence="4 5" key="2">
    <citation type="submission" date="2024-05" db="EMBL/GenBank/DDBJ databases">
        <authorList>
            <person name="Chen Y."/>
            <person name="Shah S."/>
            <person name="Dougan E. K."/>
            <person name="Thang M."/>
            <person name="Chan C."/>
        </authorList>
    </citation>
    <scope>NUCLEOTIDE SEQUENCE [LARGE SCALE GENOMIC DNA]</scope>
</reference>
<sequence>MQFRTVRPVVSRPPPSREAETVEAISVRQKLIVLRENLKTRVTAHPEDSTAFLQLVGVHVQLGEAGACALWARNFAASRADFSWRSAAKALHRGLGPSYAEELLMDVLSFSSTDDATRAEVCSILGQLRPHDAMQWYRKALNVDEGCVPALLGMARQLHHDNYPREAAEMFKAATLKRTLDTRDLFSYGEALVLAGRCRESCEVLQEVLDRPDIGFHAMAWASSALAHALEHQYTSALDCCREVPRSPRCKEALDLAHFLEALCHYRCSELAAAQDLARNSLARDPCKLRERLWGLLCRVEVLNGNLMAAEHCYQEALQLGQCIDTKTAGAVLRMVQMQWDDAEEILQEVLNNPPGEDGCDSNCPEALLLHAQLLLRQMQHDLALEYLQKCLRQPFTLFFGRMEQSLAHLASCLCYHHLASRRDRGDSAASGRQGDSESSPTGRRWPTLFGLLTGGRSGETDAEAELSRPTRSQSALEHFRCALELEPQTQNSIVACADAESLTALLRKRGLAIELNLEEASLLRDCALMESSDPCDPSALPKLVGTASTAMPASDNPSRQNSDSALPVCDFKEALTMEGVAKMLGAERTIFFNDLEFGELLSRGEHTTVQKARYRGSGVVVKALHHQAIMYNQDAVEDLLAEIRILSRLNHPRLVPLVGACLEESQVIALVTELAAGGNLHHALHVRRVDFTRAQHFQISMEFLEGVRYLHSLQPPVLHLDLKSMNLVLDSEFQHVKICDFGLSRVVTGVQRENLQRGGSPRYMAPECFDESLGALTVKTDVWSSACILLEMFGSCQPYFECSNLQQILNMLLVQQLPPTLPESMEPAVKVIVANALQHEAAARPAIGQVLLQMQKVDDAPGKSRFQWVP</sequence>
<dbReference type="InterPro" id="IPR011990">
    <property type="entry name" value="TPR-like_helical_dom_sf"/>
</dbReference>
<accession>A0A9P1C1N4</accession>
<feature type="domain" description="Protein kinase" evidence="2">
    <location>
        <begin position="596"/>
        <end position="858"/>
    </location>
</feature>
<dbReference type="InterPro" id="IPR000719">
    <property type="entry name" value="Prot_kinase_dom"/>
</dbReference>
<dbReference type="PROSITE" id="PS50011">
    <property type="entry name" value="PROTEIN_KINASE_DOM"/>
    <property type="match status" value="1"/>
</dbReference>
<gene>
    <name evidence="3" type="ORF">C1SCF055_LOCUS11402</name>
</gene>
<dbReference type="EMBL" id="CAMXCT030000838">
    <property type="protein sequence ID" value="CAL4771134.1"/>
    <property type="molecule type" value="Genomic_DNA"/>
</dbReference>
<evidence type="ECO:0000313" key="5">
    <source>
        <dbReference type="Proteomes" id="UP001152797"/>
    </source>
</evidence>
<feature type="region of interest" description="Disordered" evidence="1">
    <location>
        <begin position="426"/>
        <end position="448"/>
    </location>
</feature>
<dbReference type="AlphaFoldDB" id="A0A9P1C1N4"/>
<dbReference type="InterPro" id="IPR008271">
    <property type="entry name" value="Ser/Thr_kinase_AS"/>
</dbReference>
<dbReference type="SMART" id="SM00220">
    <property type="entry name" value="S_TKc"/>
    <property type="match status" value="1"/>
</dbReference>
<dbReference type="GO" id="GO:0005524">
    <property type="term" value="F:ATP binding"/>
    <property type="evidence" value="ECO:0007669"/>
    <property type="project" value="InterPro"/>
</dbReference>
<name>A0A9P1C1N4_9DINO</name>
<reference evidence="3" key="1">
    <citation type="submission" date="2022-10" db="EMBL/GenBank/DDBJ databases">
        <authorList>
            <person name="Chen Y."/>
            <person name="Dougan E. K."/>
            <person name="Chan C."/>
            <person name="Rhodes N."/>
            <person name="Thang M."/>
        </authorList>
    </citation>
    <scope>NUCLEOTIDE SEQUENCE</scope>
</reference>
<evidence type="ECO:0000313" key="4">
    <source>
        <dbReference type="EMBL" id="CAL4771134.1"/>
    </source>
</evidence>
<dbReference type="EMBL" id="CAMXCT020000838">
    <property type="protein sequence ID" value="CAL1137197.1"/>
    <property type="molecule type" value="Genomic_DNA"/>
</dbReference>
<dbReference type="EMBL" id="CAMXCT010000838">
    <property type="protein sequence ID" value="CAI3983822.1"/>
    <property type="molecule type" value="Genomic_DNA"/>
</dbReference>
<dbReference type="InterPro" id="IPR011009">
    <property type="entry name" value="Kinase-like_dom_sf"/>
</dbReference>
<organism evidence="3">
    <name type="scientific">Cladocopium goreaui</name>
    <dbReference type="NCBI Taxonomy" id="2562237"/>
    <lineage>
        <taxon>Eukaryota</taxon>
        <taxon>Sar</taxon>
        <taxon>Alveolata</taxon>
        <taxon>Dinophyceae</taxon>
        <taxon>Suessiales</taxon>
        <taxon>Symbiodiniaceae</taxon>
        <taxon>Cladocopium</taxon>
    </lineage>
</organism>
<protein>
    <recommendedName>
        <fullName evidence="2">Protein kinase domain-containing protein</fullName>
    </recommendedName>
</protein>
<dbReference type="OrthoDB" id="10252354at2759"/>
<keyword evidence="5" id="KW-1185">Reference proteome</keyword>
<dbReference type="Pfam" id="PF07714">
    <property type="entry name" value="PK_Tyr_Ser-Thr"/>
    <property type="match status" value="1"/>
</dbReference>
<comment type="caution">
    <text evidence="3">The sequence shown here is derived from an EMBL/GenBank/DDBJ whole genome shotgun (WGS) entry which is preliminary data.</text>
</comment>
<dbReference type="Gene3D" id="1.25.40.10">
    <property type="entry name" value="Tetratricopeptide repeat domain"/>
    <property type="match status" value="1"/>
</dbReference>
<dbReference type="PANTHER" id="PTHR44329">
    <property type="entry name" value="SERINE/THREONINE-PROTEIN KINASE TNNI3K-RELATED"/>
    <property type="match status" value="1"/>
</dbReference>
<evidence type="ECO:0000256" key="1">
    <source>
        <dbReference type="SAM" id="MobiDB-lite"/>
    </source>
</evidence>
<dbReference type="PROSITE" id="PS00108">
    <property type="entry name" value="PROTEIN_KINASE_ST"/>
    <property type="match status" value="1"/>
</dbReference>
<evidence type="ECO:0000259" key="2">
    <source>
        <dbReference type="PROSITE" id="PS50011"/>
    </source>
</evidence>